<evidence type="ECO:0000313" key="3">
    <source>
        <dbReference type="Proteomes" id="UP001519271"/>
    </source>
</evidence>
<accession>A0ABS4G4D0</accession>
<dbReference type="RefSeq" id="WP_209459595.1">
    <property type="nucleotide sequence ID" value="NZ_JAGGKC010000014.1"/>
</dbReference>
<gene>
    <name evidence="2" type="ORF">J2Z34_001885</name>
</gene>
<dbReference type="InterPro" id="IPR041698">
    <property type="entry name" value="Methyltransf_25"/>
</dbReference>
<proteinExistence type="predicted"/>
<feature type="domain" description="Methyltransferase" evidence="1">
    <location>
        <begin position="41"/>
        <end position="130"/>
    </location>
</feature>
<dbReference type="InterPro" id="IPR029063">
    <property type="entry name" value="SAM-dependent_MTases_sf"/>
</dbReference>
<name>A0ABS4G4D0_9CLOT</name>
<dbReference type="PANTHER" id="PTHR43591">
    <property type="entry name" value="METHYLTRANSFERASE"/>
    <property type="match status" value="1"/>
</dbReference>
<protein>
    <submittedName>
        <fullName evidence="2">Ubiquinone/menaquinone biosynthesis C-methylase UbiE</fullName>
    </submittedName>
</protein>
<comment type="caution">
    <text evidence="2">The sequence shown here is derived from an EMBL/GenBank/DDBJ whole genome shotgun (WGS) entry which is preliminary data.</text>
</comment>
<evidence type="ECO:0000313" key="2">
    <source>
        <dbReference type="EMBL" id="MBP1919396.1"/>
    </source>
</evidence>
<dbReference type="Pfam" id="PF13649">
    <property type="entry name" value="Methyltransf_25"/>
    <property type="match status" value="1"/>
</dbReference>
<dbReference type="Proteomes" id="UP001519271">
    <property type="component" value="Unassembled WGS sequence"/>
</dbReference>
<keyword evidence="3" id="KW-1185">Reference proteome</keyword>
<dbReference type="SUPFAM" id="SSF53335">
    <property type="entry name" value="S-adenosyl-L-methionine-dependent methyltransferases"/>
    <property type="match status" value="1"/>
</dbReference>
<sequence length="192" mass="21875">MGVFDRIAPAYGLFFNMQRKSFKDVLERLGDEVGYSSRKRILDVGCGTGALISVLSEGKRTVWGIDDSEKMLQVAKKMLTGKDVELFKGNAARELPFRDKSFDMSIASYVAHGMVKDDRISMYREMKRVTEGIVVIHDYNKVRSVMTSIVEKLEGGDYFEFIKQPDDEMREVFNSVRILDAGKRSAWYVCTP</sequence>
<evidence type="ECO:0000259" key="1">
    <source>
        <dbReference type="Pfam" id="PF13649"/>
    </source>
</evidence>
<reference evidence="2 3" key="1">
    <citation type="submission" date="2021-03" db="EMBL/GenBank/DDBJ databases">
        <title>Genomic Encyclopedia of Type Strains, Phase IV (KMG-IV): sequencing the most valuable type-strain genomes for metagenomic binning, comparative biology and taxonomic classification.</title>
        <authorList>
            <person name="Goeker M."/>
        </authorList>
    </citation>
    <scope>NUCLEOTIDE SEQUENCE [LARGE SCALE GENOMIC DNA]</scope>
    <source>
        <strain evidence="2 3">DSM 6139</strain>
    </source>
</reference>
<organism evidence="2 3">
    <name type="scientific">Youngiibacter multivorans</name>
    <dbReference type="NCBI Taxonomy" id="937251"/>
    <lineage>
        <taxon>Bacteria</taxon>
        <taxon>Bacillati</taxon>
        <taxon>Bacillota</taxon>
        <taxon>Clostridia</taxon>
        <taxon>Eubacteriales</taxon>
        <taxon>Clostridiaceae</taxon>
        <taxon>Youngiibacter</taxon>
    </lineage>
</organism>
<dbReference type="Gene3D" id="3.40.50.150">
    <property type="entry name" value="Vaccinia Virus protein VP39"/>
    <property type="match status" value="1"/>
</dbReference>
<keyword evidence="2" id="KW-0830">Ubiquinone</keyword>
<dbReference type="EMBL" id="JAGGKC010000014">
    <property type="protein sequence ID" value="MBP1919396.1"/>
    <property type="molecule type" value="Genomic_DNA"/>
</dbReference>
<dbReference type="CDD" id="cd02440">
    <property type="entry name" value="AdoMet_MTases"/>
    <property type="match status" value="1"/>
</dbReference>